<organism evidence="1 2">
    <name type="scientific">Fictibacillus aquaticus</name>
    <dbReference type="NCBI Taxonomy" id="2021314"/>
    <lineage>
        <taxon>Bacteria</taxon>
        <taxon>Bacillati</taxon>
        <taxon>Bacillota</taxon>
        <taxon>Bacilli</taxon>
        <taxon>Bacillales</taxon>
        <taxon>Fictibacillaceae</taxon>
        <taxon>Fictibacillus</taxon>
    </lineage>
</organism>
<dbReference type="GO" id="GO:0019546">
    <property type="term" value="P:L-arginine deiminase pathway"/>
    <property type="evidence" value="ECO:0007669"/>
    <property type="project" value="TreeGrafter"/>
</dbReference>
<dbReference type="GO" id="GO:0016990">
    <property type="term" value="F:arginine deiminase activity"/>
    <property type="evidence" value="ECO:0007669"/>
    <property type="project" value="TreeGrafter"/>
</dbReference>
<gene>
    <name evidence="1" type="ORF">CGZ90_06410</name>
</gene>
<evidence type="ECO:0008006" key="3">
    <source>
        <dbReference type="Google" id="ProtNLM"/>
    </source>
</evidence>
<dbReference type="Proteomes" id="UP000215059">
    <property type="component" value="Unassembled WGS sequence"/>
</dbReference>
<dbReference type="SUPFAM" id="SSF55909">
    <property type="entry name" value="Pentein"/>
    <property type="match status" value="1"/>
</dbReference>
<protein>
    <recommendedName>
        <fullName evidence="3">N-dimethylarginine dimethylaminohydrolase</fullName>
    </recommendedName>
</protein>
<dbReference type="PANTHER" id="PTHR47271">
    <property type="entry name" value="ARGININE DEIMINASE"/>
    <property type="match status" value="1"/>
</dbReference>
<reference evidence="1 2" key="1">
    <citation type="submission" date="2017-07" db="EMBL/GenBank/DDBJ databases">
        <title>Fictibacillus sp. nov. GDSW-R2A3 Genome sequencing and assembly.</title>
        <authorList>
            <person name="Mayilraj S."/>
        </authorList>
    </citation>
    <scope>NUCLEOTIDE SEQUENCE [LARGE SCALE GENOMIC DNA]</scope>
    <source>
        <strain evidence="1 2">GDSW-R2A3</strain>
    </source>
</reference>
<dbReference type="OrthoDB" id="9814070at2"/>
<dbReference type="EMBL" id="NOII01000001">
    <property type="protein sequence ID" value="OYD59520.1"/>
    <property type="molecule type" value="Genomic_DNA"/>
</dbReference>
<dbReference type="RefSeq" id="WP_094251481.1">
    <property type="nucleotide sequence ID" value="NZ_JBHLXL010000001.1"/>
</dbReference>
<dbReference type="PANTHER" id="PTHR47271:SF2">
    <property type="entry name" value="ARGININE DEIMINASE"/>
    <property type="match status" value="1"/>
</dbReference>
<comment type="caution">
    <text evidence="1">The sequence shown here is derived from an EMBL/GenBank/DDBJ whole genome shotgun (WGS) entry which is preliminary data.</text>
</comment>
<sequence>MSLLLKRGKTMSVNNEFDTLKSVIVCSPLFMEISEVINETQKHFIDENINKEVAVEQHNTFVKTMEQHGVEVISLPAVRNFPEQVFTRDIGFTLGNTIFISEMESEIRRGEEEVFKAWLEKQQVKLHEMKGHSIEGGDVIIHGRSIYVGISHRTTREAIDNLQTILPDYEVIPIPFKEKYLHLDCVFNILSPTEALIFPDALDRKEYRMLTSRFDCIEITEQEQFTLGTNVLSIGNKKVFSLPINKGVNSELRARGYEVMEVDISEIIKSGGSFRCCTLPIMREDSYNNESAPAS</sequence>
<dbReference type="AlphaFoldDB" id="A0A235FDP3"/>
<dbReference type="Pfam" id="PF19420">
    <property type="entry name" value="DDAH_eukar"/>
    <property type="match status" value="1"/>
</dbReference>
<proteinExistence type="predicted"/>
<evidence type="ECO:0000313" key="1">
    <source>
        <dbReference type="EMBL" id="OYD59520.1"/>
    </source>
</evidence>
<name>A0A235FDP3_9BACL</name>
<evidence type="ECO:0000313" key="2">
    <source>
        <dbReference type="Proteomes" id="UP000215059"/>
    </source>
</evidence>
<dbReference type="Gene3D" id="3.75.10.10">
    <property type="entry name" value="L-arginine/glycine Amidinotransferase, Chain A"/>
    <property type="match status" value="1"/>
</dbReference>
<accession>A0A235FDP3</accession>
<keyword evidence="2" id="KW-1185">Reference proteome</keyword>